<keyword evidence="4" id="KW-1185">Reference proteome</keyword>
<dbReference type="EMBL" id="AYXG01000109">
    <property type="protein sequence ID" value="EWC61499.1"/>
    <property type="molecule type" value="Genomic_DNA"/>
</dbReference>
<proteinExistence type="predicted"/>
<dbReference type="SUPFAM" id="SSF53474">
    <property type="entry name" value="alpha/beta-Hydrolases"/>
    <property type="match status" value="1"/>
</dbReference>
<dbReference type="AlphaFoldDB" id="W7J5Y8"/>
<evidence type="ECO:0000313" key="3">
    <source>
        <dbReference type="EMBL" id="EWC61499.1"/>
    </source>
</evidence>
<dbReference type="PANTHER" id="PTHR48081">
    <property type="entry name" value="AB HYDROLASE SUPERFAMILY PROTEIN C4A8.06C"/>
    <property type="match status" value="1"/>
</dbReference>
<evidence type="ECO:0000256" key="1">
    <source>
        <dbReference type="ARBA" id="ARBA00022801"/>
    </source>
</evidence>
<name>W7J5Y8_9PSEU</name>
<dbReference type="Proteomes" id="UP000019277">
    <property type="component" value="Unassembled WGS sequence"/>
</dbReference>
<accession>W7J5Y8</accession>
<dbReference type="Gene3D" id="3.40.50.1820">
    <property type="entry name" value="alpha/beta hydrolase"/>
    <property type="match status" value="1"/>
</dbReference>
<dbReference type="PANTHER" id="PTHR48081:SF33">
    <property type="entry name" value="KYNURENINE FORMAMIDASE"/>
    <property type="match status" value="1"/>
</dbReference>
<comment type="caution">
    <text evidence="3">The sequence shown here is derived from an EMBL/GenBank/DDBJ whole genome shotgun (WGS) entry which is preliminary data.</text>
</comment>
<gene>
    <name evidence="3" type="ORF">UO65_3237</name>
</gene>
<dbReference type="PATRIC" id="fig|909613.9.peg.3238"/>
<protein>
    <submittedName>
        <fullName evidence="3">LipO</fullName>
    </submittedName>
</protein>
<dbReference type="InterPro" id="IPR029058">
    <property type="entry name" value="AB_hydrolase_fold"/>
</dbReference>
<organism evidence="3 4">
    <name type="scientific">Actinokineospora spheciospongiae</name>
    <dbReference type="NCBI Taxonomy" id="909613"/>
    <lineage>
        <taxon>Bacteria</taxon>
        <taxon>Bacillati</taxon>
        <taxon>Actinomycetota</taxon>
        <taxon>Actinomycetes</taxon>
        <taxon>Pseudonocardiales</taxon>
        <taxon>Pseudonocardiaceae</taxon>
        <taxon>Actinokineospora</taxon>
    </lineage>
</organism>
<keyword evidence="1" id="KW-0378">Hydrolase</keyword>
<evidence type="ECO:0000259" key="2">
    <source>
        <dbReference type="Pfam" id="PF20434"/>
    </source>
</evidence>
<evidence type="ECO:0000313" key="4">
    <source>
        <dbReference type="Proteomes" id="UP000019277"/>
    </source>
</evidence>
<dbReference type="Pfam" id="PF20434">
    <property type="entry name" value="BD-FAE"/>
    <property type="match status" value="1"/>
</dbReference>
<reference evidence="3 4" key="1">
    <citation type="journal article" date="2014" name="Genome Announc.">
        <title>Draft Genome Sequence of the Antitrypanosomally Active Sponge-Associated Bacterium Actinokineospora sp. Strain EG49.</title>
        <authorList>
            <person name="Harjes J."/>
            <person name="Ryu T."/>
            <person name="Abdelmohsen U.R."/>
            <person name="Moitinho-Silva L."/>
            <person name="Horn H."/>
            <person name="Ravasi T."/>
            <person name="Hentschel U."/>
        </authorList>
    </citation>
    <scope>NUCLEOTIDE SEQUENCE [LARGE SCALE GENOMIC DNA]</scope>
    <source>
        <strain evidence="3 4">EG49</strain>
    </source>
</reference>
<dbReference type="InterPro" id="IPR049492">
    <property type="entry name" value="BD-FAE-like_dom"/>
</dbReference>
<dbReference type="eggNOG" id="COG0657">
    <property type="taxonomic scope" value="Bacteria"/>
</dbReference>
<dbReference type="STRING" id="909613.UO65_3237"/>
<dbReference type="InterPro" id="IPR050300">
    <property type="entry name" value="GDXG_lipolytic_enzyme"/>
</dbReference>
<dbReference type="GO" id="GO:0016787">
    <property type="term" value="F:hydrolase activity"/>
    <property type="evidence" value="ECO:0007669"/>
    <property type="project" value="UniProtKB-KW"/>
</dbReference>
<feature type="domain" description="BD-FAE-like" evidence="2">
    <location>
        <begin position="151"/>
        <end position="357"/>
    </location>
</feature>
<sequence length="404" mass="43826">MLRKAGLLALTVNALRPLRNPWTSLPTFLAGWLTAELSPHLLAAETAATLTGLARRGLRDRDDRVAAVLGGLSVAGLAALALSGRKAAAEVEAGLREALGEDYADGLDHVPTRAELAVPWRQVLLPFRLADPTVVRRRDLPYAPGGRRFELDVYHHRDQGAKRPVLVQVHGGAWLTGRKDQQGIPLMLHLAANGWLCVSANYPLSPKTRVDQQLVALKRAVAWVREHAAEYGGDPGFIAVTGGSAGGHLATMLALTGNDPHWQPGFEDADTSVQACAPHYGVYDLAAETETRAATVRLSLLLSRYVVGKDPRRYPELYRSLSPLAQVRADAPPFFVVHGAADTLVPVPEAREFVRRLRAVSANPVAYAEISGAQHAFDVFPSIRSAHVLRGVARFLEWTHRNTA</sequence>